<evidence type="ECO:0000313" key="9">
    <source>
        <dbReference type="EMBL" id="MBC6680948.1"/>
    </source>
</evidence>
<dbReference type="InterPro" id="IPR025662">
    <property type="entry name" value="Sigma_54_int_dom_ATP-bd_1"/>
</dbReference>
<dbReference type="Gene3D" id="1.10.8.60">
    <property type="match status" value="1"/>
</dbReference>
<keyword evidence="3" id="KW-0805">Transcription regulation</keyword>
<evidence type="ECO:0000256" key="3">
    <source>
        <dbReference type="ARBA" id="ARBA00023015"/>
    </source>
</evidence>
<dbReference type="FunFam" id="3.40.50.300:FF:000006">
    <property type="entry name" value="DNA-binding transcriptional regulator NtrC"/>
    <property type="match status" value="1"/>
</dbReference>
<dbReference type="SUPFAM" id="SSF55781">
    <property type="entry name" value="GAF domain-like"/>
    <property type="match status" value="1"/>
</dbReference>
<dbReference type="InterPro" id="IPR000014">
    <property type="entry name" value="PAS"/>
</dbReference>
<dbReference type="InterPro" id="IPR009057">
    <property type="entry name" value="Homeodomain-like_sf"/>
</dbReference>
<dbReference type="InterPro" id="IPR035965">
    <property type="entry name" value="PAS-like_dom_sf"/>
</dbReference>
<dbReference type="PROSITE" id="PS00676">
    <property type="entry name" value="SIGMA54_INTERACT_2"/>
    <property type="match status" value="1"/>
</dbReference>
<organism evidence="9 10">
    <name type="scientific">Zhenpiania hominis</name>
    <dbReference type="NCBI Taxonomy" id="2763644"/>
    <lineage>
        <taxon>Bacteria</taxon>
        <taxon>Bacillati</taxon>
        <taxon>Bacillota</taxon>
        <taxon>Clostridia</taxon>
        <taxon>Peptostreptococcales</taxon>
        <taxon>Anaerovoracaceae</taxon>
        <taxon>Zhenpiania</taxon>
    </lineage>
</organism>
<dbReference type="SUPFAM" id="SSF52540">
    <property type="entry name" value="P-loop containing nucleoside triphosphate hydrolases"/>
    <property type="match status" value="1"/>
</dbReference>
<dbReference type="Pfam" id="PF25601">
    <property type="entry name" value="AAA_lid_14"/>
    <property type="match status" value="1"/>
</dbReference>
<evidence type="ECO:0000256" key="6">
    <source>
        <dbReference type="SAM" id="MobiDB-lite"/>
    </source>
</evidence>
<dbReference type="InterPro" id="IPR003593">
    <property type="entry name" value="AAA+_ATPase"/>
</dbReference>
<dbReference type="SUPFAM" id="SSF46689">
    <property type="entry name" value="Homeodomain-like"/>
    <property type="match status" value="1"/>
</dbReference>
<dbReference type="Pfam" id="PF00989">
    <property type="entry name" value="PAS"/>
    <property type="match status" value="1"/>
</dbReference>
<dbReference type="InterPro" id="IPR058031">
    <property type="entry name" value="AAA_lid_NorR"/>
</dbReference>
<evidence type="ECO:0000256" key="4">
    <source>
        <dbReference type="ARBA" id="ARBA00023125"/>
    </source>
</evidence>
<keyword evidence="2" id="KW-0067">ATP-binding</keyword>
<dbReference type="GO" id="GO:0043565">
    <property type="term" value="F:sequence-specific DNA binding"/>
    <property type="evidence" value="ECO:0007669"/>
    <property type="project" value="InterPro"/>
</dbReference>
<dbReference type="PROSITE" id="PS00675">
    <property type="entry name" value="SIGMA54_INTERACT_1"/>
    <property type="match status" value="1"/>
</dbReference>
<keyword evidence="5" id="KW-0804">Transcription</keyword>
<feature type="domain" description="Sigma-54 factor interaction" evidence="7">
    <location>
        <begin position="363"/>
        <end position="593"/>
    </location>
</feature>
<feature type="region of interest" description="Disordered" evidence="6">
    <location>
        <begin position="614"/>
        <end position="638"/>
    </location>
</feature>
<dbReference type="GO" id="GO:0005524">
    <property type="term" value="F:ATP binding"/>
    <property type="evidence" value="ECO:0007669"/>
    <property type="project" value="UniProtKB-KW"/>
</dbReference>
<dbReference type="SMART" id="SM00091">
    <property type="entry name" value="PAS"/>
    <property type="match status" value="1"/>
</dbReference>
<reference evidence="9" key="1">
    <citation type="submission" date="2020-08" db="EMBL/GenBank/DDBJ databases">
        <title>Genome public.</title>
        <authorList>
            <person name="Liu C."/>
            <person name="Sun Q."/>
        </authorList>
    </citation>
    <scope>NUCLEOTIDE SEQUENCE</scope>
    <source>
        <strain evidence="9">BX12</strain>
    </source>
</reference>
<name>A0A923NRZ7_9FIRM</name>
<dbReference type="Pfam" id="PF02954">
    <property type="entry name" value="HTH_8"/>
    <property type="match status" value="1"/>
</dbReference>
<dbReference type="Gene3D" id="3.30.450.40">
    <property type="match status" value="1"/>
</dbReference>
<comment type="caution">
    <text evidence="9">The sequence shown here is derived from an EMBL/GenBank/DDBJ whole genome shotgun (WGS) entry which is preliminary data.</text>
</comment>
<dbReference type="CDD" id="cd00130">
    <property type="entry name" value="PAS"/>
    <property type="match status" value="1"/>
</dbReference>
<evidence type="ECO:0000313" key="10">
    <source>
        <dbReference type="Proteomes" id="UP000602647"/>
    </source>
</evidence>
<dbReference type="EMBL" id="JACRYT010000022">
    <property type="protein sequence ID" value="MBC6680948.1"/>
    <property type="molecule type" value="Genomic_DNA"/>
</dbReference>
<dbReference type="AlphaFoldDB" id="A0A923NRZ7"/>
<dbReference type="Gene3D" id="1.10.10.60">
    <property type="entry name" value="Homeodomain-like"/>
    <property type="match status" value="1"/>
</dbReference>
<keyword evidence="1" id="KW-0547">Nucleotide-binding</keyword>
<dbReference type="PRINTS" id="PR01590">
    <property type="entry name" value="HTHFIS"/>
</dbReference>
<dbReference type="RefSeq" id="WP_187304045.1">
    <property type="nucleotide sequence ID" value="NZ_JACRYT010000022.1"/>
</dbReference>
<evidence type="ECO:0000256" key="2">
    <source>
        <dbReference type="ARBA" id="ARBA00022840"/>
    </source>
</evidence>
<evidence type="ECO:0000259" key="8">
    <source>
        <dbReference type="PROSITE" id="PS50112"/>
    </source>
</evidence>
<dbReference type="PANTHER" id="PTHR32071:SF57">
    <property type="entry name" value="C4-DICARBOXYLATE TRANSPORT TRANSCRIPTIONAL REGULATORY PROTEIN DCTD"/>
    <property type="match status" value="1"/>
</dbReference>
<dbReference type="InterPro" id="IPR029016">
    <property type="entry name" value="GAF-like_dom_sf"/>
</dbReference>
<dbReference type="Gene3D" id="3.40.50.300">
    <property type="entry name" value="P-loop containing nucleotide triphosphate hydrolases"/>
    <property type="match status" value="1"/>
</dbReference>
<dbReference type="SMART" id="SM00382">
    <property type="entry name" value="AAA"/>
    <property type="match status" value="1"/>
</dbReference>
<evidence type="ECO:0000256" key="1">
    <source>
        <dbReference type="ARBA" id="ARBA00022741"/>
    </source>
</evidence>
<dbReference type="InterPro" id="IPR027417">
    <property type="entry name" value="P-loop_NTPase"/>
</dbReference>
<dbReference type="PROSITE" id="PS00688">
    <property type="entry name" value="SIGMA54_INTERACT_3"/>
    <property type="match status" value="1"/>
</dbReference>
<dbReference type="CDD" id="cd00009">
    <property type="entry name" value="AAA"/>
    <property type="match status" value="1"/>
</dbReference>
<keyword evidence="10" id="KW-1185">Reference proteome</keyword>
<sequence length="691" mass="76800">MTEFIISHASVDDSYQQQLHAAWQQFIRGESCDCSFMPPEILASWERSRAAGVDPMGIVSQILSPDTLNLKINNNMKLIEVARPYMERLYSIIRGTDSYTLLSDREGYILDYLGDHKIVASSQAMTHLVPGACRQEAVAGTNAIGTALYLRKPIQICGGEHYCKKHQIYTCSCAPILDRSGNLLGAVNVTVLKEHAHPHTLGMVLSAADSIAKELELTEAMHNIERISAQRNSIIENMPSGLFLLTKTCRVSQVNTHALKMFGLSYEQIIGQNFFDYLNIDGIDGSRANGTQMFEKEQYNEEVSVKLRNSNALPKTFRMSVHFIRDNTGTITETLLRFNKTELIHKLVNNVGGYKARYTFDNIIGNSRPVKDMISACQKAAQRNSNVLILGESGTGKELVAQSIHNAGPSADGPFLAINCASIPNTLVESELFGYEKGAFTGADRNGQPGKFEMADGGTIFLDEIGDMPLNIQAALLRVIQTKEVVRIGGKYPRPVNLRIIAATNQNLLQQIENKTFRSDLYYRLNVFTVNTPALRERGAEEIRLLADHFLETYNRDKFSNIQIAPEVYPALQTYSWPGNIRQLENVIERAVNLCDEDGQITLKHLPAEILHVSDPAAPSPASQTPAALQPEPLSSTGTLNVKENEKLLIDSTLRATGGNMTKAARALGMNLRTLYRRLDKYELNLSDYRD</sequence>
<dbReference type="Pfam" id="PF00158">
    <property type="entry name" value="Sigma54_activat"/>
    <property type="match status" value="1"/>
</dbReference>
<dbReference type="NCBIfam" id="TIGR00229">
    <property type="entry name" value="sensory_box"/>
    <property type="match status" value="1"/>
</dbReference>
<dbReference type="Proteomes" id="UP000602647">
    <property type="component" value="Unassembled WGS sequence"/>
</dbReference>
<accession>A0A923NRZ7</accession>
<evidence type="ECO:0000259" key="7">
    <source>
        <dbReference type="PROSITE" id="PS50045"/>
    </source>
</evidence>
<dbReference type="PROSITE" id="PS50112">
    <property type="entry name" value="PAS"/>
    <property type="match status" value="1"/>
</dbReference>
<dbReference type="SUPFAM" id="SSF55785">
    <property type="entry name" value="PYP-like sensor domain (PAS domain)"/>
    <property type="match status" value="1"/>
</dbReference>
<dbReference type="Pfam" id="PF01590">
    <property type="entry name" value="GAF"/>
    <property type="match status" value="1"/>
</dbReference>
<dbReference type="PROSITE" id="PS50045">
    <property type="entry name" value="SIGMA54_INTERACT_4"/>
    <property type="match status" value="1"/>
</dbReference>
<dbReference type="InterPro" id="IPR003018">
    <property type="entry name" value="GAF"/>
</dbReference>
<dbReference type="Gene3D" id="3.30.450.20">
    <property type="entry name" value="PAS domain"/>
    <property type="match status" value="1"/>
</dbReference>
<protein>
    <submittedName>
        <fullName evidence="9">Sigma 54-interacting transcriptional regulator</fullName>
    </submittedName>
</protein>
<evidence type="ECO:0000256" key="5">
    <source>
        <dbReference type="ARBA" id="ARBA00023163"/>
    </source>
</evidence>
<dbReference type="GO" id="GO:0006355">
    <property type="term" value="P:regulation of DNA-templated transcription"/>
    <property type="evidence" value="ECO:0007669"/>
    <property type="project" value="InterPro"/>
</dbReference>
<gene>
    <name evidence="9" type="ORF">H9L42_14065</name>
</gene>
<dbReference type="InterPro" id="IPR025944">
    <property type="entry name" value="Sigma_54_int_dom_CS"/>
</dbReference>
<proteinExistence type="predicted"/>
<dbReference type="InterPro" id="IPR013767">
    <property type="entry name" value="PAS_fold"/>
</dbReference>
<dbReference type="PANTHER" id="PTHR32071">
    <property type="entry name" value="TRANSCRIPTIONAL REGULATORY PROTEIN"/>
    <property type="match status" value="1"/>
</dbReference>
<dbReference type="InterPro" id="IPR025943">
    <property type="entry name" value="Sigma_54_int_dom_ATP-bd_2"/>
</dbReference>
<feature type="compositionally biased region" description="Low complexity" evidence="6">
    <location>
        <begin position="616"/>
        <end position="631"/>
    </location>
</feature>
<feature type="domain" description="PAS" evidence="8">
    <location>
        <begin position="227"/>
        <end position="281"/>
    </location>
</feature>
<dbReference type="InterPro" id="IPR002078">
    <property type="entry name" value="Sigma_54_int"/>
</dbReference>
<dbReference type="InterPro" id="IPR002197">
    <property type="entry name" value="HTH_Fis"/>
</dbReference>
<keyword evidence="4" id="KW-0238">DNA-binding</keyword>